<comment type="similarity">
    <text evidence="2">Belongs to the G-protein coupled receptor 2 family. Adhesion G-protein coupled receptor (ADGR) subfamily.</text>
</comment>
<evidence type="ECO:0000256" key="2">
    <source>
        <dbReference type="ARBA" id="ARBA00007343"/>
    </source>
</evidence>
<dbReference type="SMART" id="SM00303">
    <property type="entry name" value="GPS"/>
    <property type="match status" value="1"/>
</dbReference>
<dbReference type="OrthoDB" id="347083at2759"/>
<dbReference type="Pfam" id="PF01825">
    <property type="entry name" value="GPS"/>
    <property type="match status" value="1"/>
</dbReference>
<dbReference type="AlphaFoldDB" id="A0A8B7YQU2"/>
<evidence type="ECO:0000313" key="13">
    <source>
        <dbReference type="RefSeq" id="XP_022093791.1"/>
    </source>
</evidence>
<dbReference type="PROSITE" id="PS50221">
    <property type="entry name" value="GAIN_B"/>
    <property type="match status" value="1"/>
</dbReference>
<evidence type="ECO:0000256" key="3">
    <source>
        <dbReference type="ARBA" id="ARBA00022692"/>
    </source>
</evidence>
<dbReference type="SUPFAM" id="SSF81321">
    <property type="entry name" value="Family A G protein-coupled receptor-like"/>
    <property type="match status" value="1"/>
</dbReference>
<keyword evidence="3 9" id="KW-0812">Transmembrane</keyword>
<dbReference type="InterPro" id="IPR057244">
    <property type="entry name" value="GAIN_B"/>
</dbReference>
<dbReference type="Pfam" id="PF00002">
    <property type="entry name" value="7tm_2"/>
    <property type="match status" value="1"/>
</dbReference>
<evidence type="ECO:0000256" key="1">
    <source>
        <dbReference type="ARBA" id="ARBA00004141"/>
    </source>
</evidence>
<protein>
    <submittedName>
        <fullName evidence="13">Adhesion G-protein coupled receptor D1-like</fullName>
    </submittedName>
</protein>
<dbReference type="PANTHER" id="PTHR12011">
    <property type="entry name" value="ADHESION G-PROTEIN COUPLED RECEPTOR"/>
    <property type="match status" value="1"/>
</dbReference>
<evidence type="ECO:0000256" key="6">
    <source>
        <dbReference type="ARBA" id="ARBA00023157"/>
    </source>
</evidence>
<feature type="domain" description="G-protein coupled receptors family 2 profile 2" evidence="11">
    <location>
        <begin position="217"/>
        <end position="455"/>
    </location>
</feature>
<proteinExistence type="inferred from homology"/>
<keyword evidence="12" id="KW-1185">Reference proteome</keyword>
<dbReference type="InterPro" id="IPR000832">
    <property type="entry name" value="GPCR_2_secretin-like"/>
</dbReference>
<feature type="transmembrane region" description="Helical" evidence="9">
    <location>
        <begin position="360"/>
        <end position="385"/>
    </location>
</feature>
<dbReference type="InterPro" id="IPR017981">
    <property type="entry name" value="GPCR_2-like_7TM"/>
</dbReference>
<dbReference type="PANTHER" id="PTHR12011:SF471">
    <property type="entry name" value="G-PROTEIN COUPLED RECEPTORS FAMILY 2 PROFILE 2 DOMAIN-CONTAINING PROTEIN"/>
    <property type="match status" value="1"/>
</dbReference>
<dbReference type="GO" id="GO:0007189">
    <property type="term" value="P:adenylate cyclase-activating G protein-coupled receptor signaling pathway"/>
    <property type="evidence" value="ECO:0007669"/>
    <property type="project" value="TreeGrafter"/>
</dbReference>
<dbReference type="OMA" id="ETIFFAY"/>
<feature type="transmembrane region" description="Helical" evidence="9">
    <location>
        <begin position="406"/>
        <end position="426"/>
    </location>
</feature>
<feature type="domain" description="GAIN-B" evidence="10">
    <location>
        <begin position="39"/>
        <end position="208"/>
    </location>
</feature>
<dbReference type="PRINTS" id="PR00249">
    <property type="entry name" value="GPCRSECRETIN"/>
</dbReference>
<evidence type="ECO:0000259" key="10">
    <source>
        <dbReference type="PROSITE" id="PS50221"/>
    </source>
</evidence>
<comment type="subcellular location">
    <subcellularLocation>
        <location evidence="1">Membrane</location>
        <topology evidence="1">Multi-pass membrane protein</topology>
    </subcellularLocation>
</comment>
<keyword evidence="5 9" id="KW-0472">Membrane</keyword>
<feature type="transmembrane region" description="Helical" evidence="9">
    <location>
        <begin position="219"/>
        <end position="242"/>
    </location>
</feature>
<feature type="compositionally biased region" description="Basic and acidic residues" evidence="8">
    <location>
        <begin position="510"/>
        <end position="525"/>
    </location>
</feature>
<dbReference type="InterPro" id="IPR000203">
    <property type="entry name" value="GPS"/>
</dbReference>
<gene>
    <name evidence="13" type="primary">LOC110980982</name>
</gene>
<feature type="transmembrane region" description="Helical" evidence="9">
    <location>
        <begin position="319"/>
        <end position="340"/>
    </location>
</feature>
<dbReference type="FunFam" id="1.20.1070.10:FF:000058">
    <property type="entry name" value="Adhesion G protein-coupled receptor F5"/>
    <property type="match status" value="1"/>
</dbReference>
<accession>A0A8B7YQU2</accession>
<name>A0A8B7YQU2_ACAPL</name>
<evidence type="ECO:0000313" key="12">
    <source>
        <dbReference type="Proteomes" id="UP000694845"/>
    </source>
</evidence>
<evidence type="ECO:0000256" key="8">
    <source>
        <dbReference type="SAM" id="MobiDB-lite"/>
    </source>
</evidence>
<keyword evidence="4 9" id="KW-1133">Transmembrane helix</keyword>
<dbReference type="Gene3D" id="1.20.1070.10">
    <property type="entry name" value="Rhodopsin 7-helix transmembrane proteins"/>
    <property type="match status" value="1"/>
</dbReference>
<dbReference type="Proteomes" id="UP000694845">
    <property type="component" value="Unplaced"/>
</dbReference>
<organism evidence="12 13">
    <name type="scientific">Acanthaster planci</name>
    <name type="common">Crown-of-thorns starfish</name>
    <dbReference type="NCBI Taxonomy" id="133434"/>
    <lineage>
        <taxon>Eukaryota</taxon>
        <taxon>Metazoa</taxon>
        <taxon>Echinodermata</taxon>
        <taxon>Eleutherozoa</taxon>
        <taxon>Asterozoa</taxon>
        <taxon>Asteroidea</taxon>
        <taxon>Valvatacea</taxon>
        <taxon>Valvatida</taxon>
        <taxon>Acanthasteridae</taxon>
        <taxon>Acanthaster</taxon>
    </lineage>
</organism>
<feature type="transmembrane region" description="Helical" evidence="9">
    <location>
        <begin position="283"/>
        <end position="307"/>
    </location>
</feature>
<dbReference type="GeneID" id="110980982"/>
<dbReference type="InterPro" id="IPR046338">
    <property type="entry name" value="GAIN_dom_sf"/>
</dbReference>
<dbReference type="GO" id="GO:0007166">
    <property type="term" value="P:cell surface receptor signaling pathway"/>
    <property type="evidence" value="ECO:0007669"/>
    <property type="project" value="InterPro"/>
</dbReference>
<dbReference type="GO" id="GO:0004930">
    <property type="term" value="F:G protein-coupled receptor activity"/>
    <property type="evidence" value="ECO:0007669"/>
    <property type="project" value="InterPro"/>
</dbReference>
<evidence type="ECO:0000256" key="4">
    <source>
        <dbReference type="ARBA" id="ARBA00022989"/>
    </source>
</evidence>
<feature type="compositionally biased region" description="Polar residues" evidence="8">
    <location>
        <begin position="472"/>
        <end position="497"/>
    </location>
</feature>
<evidence type="ECO:0000256" key="9">
    <source>
        <dbReference type="SAM" id="Phobius"/>
    </source>
</evidence>
<sequence>MSSDTVGNDSTSTSFLDNLLSAVDNLAVSVTENLLDENTTEVLIANANLVLQCWSDFSDKIKGNKVELTPESSKNLFSLPVSSLLGREVRASAVVFKTLHNAITTDVEGQSSSRNVTVGSEVVSLTVTQKDGSSVPLSGEDPVVMKFQLEQDKSSEQEAKCCFWKFQNSGGLWSTDGCVVNESLTNATTCHCSHLTNFAVLLQLKETVLPAAHSTALEVLTYIGTISSIATLVFSIALFCFLRLLKSQRVIIHVNLAASLASAQLLYLTGIDATSNQGGCRAIAVLLHYLFTASFLWMFMEGVHLYIKSVAVFGKGLRSWMYMAIGWGTPLLIVGVALAVRFDGYGAGSSCWLSHDSGLIYAFVTPVVVVVALNTLILVMVIRVFMALKANVDKTEKEKIRAGIRAVLLLQPLMGFTWVFGLFSSWDETLFFTYLFVIFNSSQGIFIFLLHCAGDYEVRKAFRKFRGRRTAPSPSTDYSLANQSRLTRKQTMPSMTTAVDLAPSMPGMGKEAHSLPTERKERHLTSTDLNNIRLKRREPSKVSLPSKEAWTKDSVETVEATGNKSNNYIVEDGATVQGMPDVKTD</sequence>
<dbReference type="KEGG" id="aplc:110980982"/>
<feature type="transmembrane region" description="Helical" evidence="9">
    <location>
        <begin position="432"/>
        <end position="454"/>
    </location>
</feature>
<dbReference type="Gene3D" id="2.60.220.50">
    <property type="match status" value="1"/>
</dbReference>
<evidence type="ECO:0000256" key="5">
    <source>
        <dbReference type="ARBA" id="ARBA00023136"/>
    </source>
</evidence>
<keyword evidence="7" id="KW-0325">Glycoprotein</keyword>
<reference evidence="13" key="1">
    <citation type="submission" date="2025-08" db="UniProtKB">
        <authorList>
            <consortium name="RefSeq"/>
        </authorList>
    </citation>
    <scope>IDENTIFICATION</scope>
</reference>
<dbReference type="RefSeq" id="XP_022093791.1">
    <property type="nucleotide sequence ID" value="XM_022238099.1"/>
</dbReference>
<keyword evidence="6" id="KW-1015">Disulfide bond</keyword>
<feature type="transmembrane region" description="Helical" evidence="9">
    <location>
        <begin position="254"/>
        <end position="271"/>
    </location>
</feature>
<evidence type="ECO:0000259" key="11">
    <source>
        <dbReference type="PROSITE" id="PS50261"/>
    </source>
</evidence>
<feature type="region of interest" description="Disordered" evidence="8">
    <location>
        <begin position="468"/>
        <end position="531"/>
    </location>
</feature>
<evidence type="ECO:0000256" key="7">
    <source>
        <dbReference type="ARBA" id="ARBA00023180"/>
    </source>
</evidence>
<dbReference type="PROSITE" id="PS50261">
    <property type="entry name" value="G_PROTEIN_RECEP_F2_4"/>
    <property type="match status" value="1"/>
</dbReference>
<dbReference type="GO" id="GO:0005886">
    <property type="term" value="C:plasma membrane"/>
    <property type="evidence" value="ECO:0007669"/>
    <property type="project" value="TreeGrafter"/>
</dbReference>